<dbReference type="Proteomes" id="UP000477782">
    <property type="component" value="Unassembled WGS sequence"/>
</dbReference>
<dbReference type="SUPFAM" id="SSF141523">
    <property type="entry name" value="L,D-transpeptidase catalytic domain-like"/>
    <property type="match status" value="1"/>
</dbReference>
<evidence type="ECO:0000313" key="12">
    <source>
        <dbReference type="EMBL" id="NEY91252.1"/>
    </source>
</evidence>
<evidence type="ECO:0000256" key="1">
    <source>
        <dbReference type="ARBA" id="ARBA00004752"/>
    </source>
</evidence>
<keyword evidence="4" id="KW-0808">Transferase</keyword>
<feature type="domain" description="L,D-TPase catalytic" evidence="11">
    <location>
        <begin position="54"/>
        <end position="187"/>
    </location>
</feature>
<dbReference type="Gene3D" id="2.40.440.10">
    <property type="entry name" value="L,D-transpeptidase catalytic domain-like"/>
    <property type="match status" value="1"/>
</dbReference>
<feature type="active site" description="Nucleophile" evidence="9">
    <location>
        <position position="163"/>
    </location>
</feature>
<dbReference type="RefSeq" id="WP_164626507.1">
    <property type="nucleotide sequence ID" value="NZ_JAAIVJ010000008.1"/>
</dbReference>
<evidence type="ECO:0000256" key="8">
    <source>
        <dbReference type="ARBA" id="ARBA00023316"/>
    </source>
</evidence>
<keyword evidence="5" id="KW-0378">Hydrolase</keyword>
<dbReference type="GO" id="GO:0008360">
    <property type="term" value="P:regulation of cell shape"/>
    <property type="evidence" value="ECO:0007669"/>
    <property type="project" value="UniProtKB-UniRule"/>
</dbReference>
<feature type="active site" description="Proton donor/acceptor" evidence="9">
    <location>
        <position position="147"/>
    </location>
</feature>
<comment type="pathway">
    <text evidence="1 9">Cell wall biogenesis; peptidoglycan biosynthesis.</text>
</comment>
<dbReference type="UniPathway" id="UPA00219"/>
<dbReference type="GO" id="GO:0071555">
    <property type="term" value="P:cell wall organization"/>
    <property type="evidence" value="ECO:0007669"/>
    <property type="project" value="UniProtKB-UniRule"/>
</dbReference>
<dbReference type="EMBL" id="JAAIVJ010000008">
    <property type="protein sequence ID" value="NEY91252.1"/>
    <property type="molecule type" value="Genomic_DNA"/>
</dbReference>
<evidence type="ECO:0000256" key="9">
    <source>
        <dbReference type="PROSITE-ProRule" id="PRU01373"/>
    </source>
</evidence>
<dbReference type="PANTHER" id="PTHR30582">
    <property type="entry name" value="L,D-TRANSPEPTIDASE"/>
    <property type="match status" value="1"/>
</dbReference>
<dbReference type="InterPro" id="IPR050979">
    <property type="entry name" value="LD-transpeptidase"/>
</dbReference>
<feature type="signal peptide" evidence="10">
    <location>
        <begin position="1"/>
        <end position="19"/>
    </location>
</feature>
<evidence type="ECO:0000256" key="7">
    <source>
        <dbReference type="ARBA" id="ARBA00022984"/>
    </source>
</evidence>
<comment type="caution">
    <text evidence="12">The sequence shown here is derived from an EMBL/GenBank/DDBJ whole genome shotgun (WGS) entry which is preliminary data.</text>
</comment>
<gene>
    <name evidence="12" type="ORF">G4Z14_13180</name>
</gene>
<accession>A0A6M0QXT9</accession>
<organism evidence="12 13">
    <name type="scientific">Tabrizicola oligotrophica</name>
    <dbReference type="NCBI Taxonomy" id="2710650"/>
    <lineage>
        <taxon>Bacteria</taxon>
        <taxon>Pseudomonadati</taxon>
        <taxon>Pseudomonadota</taxon>
        <taxon>Alphaproteobacteria</taxon>
        <taxon>Rhodobacterales</taxon>
        <taxon>Paracoccaceae</taxon>
        <taxon>Tabrizicola</taxon>
    </lineage>
</organism>
<dbReference type="Pfam" id="PF03734">
    <property type="entry name" value="YkuD"/>
    <property type="match status" value="1"/>
</dbReference>
<evidence type="ECO:0000256" key="4">
    <source>
        <dbReference type="ARBA" id="ARBA00022679"/>
    </source>
</evidence>
<evidence type="ECO:0000256" key="5">
    <source>
        <dbReference type="ARBA" id="ARBA00022801"/>
    </source>
</evidence>
<dbReference type="InterPro" id="IPR005490">
    <property type="entry name" value="LD_TPept_cat_dom"/>
</dbReference>
<dbReference type="PROSITE" id="PS52029">
    <property type="entry name" value="LD_TPASE"/>
    <property type="match status" value="1"/>
</dbReference>
<name>A0A6M0QXT9_9RHOB</name>
<dbReference type="AlphaFoldDB" id="A0A6M0QXT9"/>
<dbReference type="GO" id="GO:0005576">
    <property type="term" value="C:extracellular region"/>
    <property type="evidence" value="ECO:0007669"/>
    <property type="project" value="TreeGrafter"/>
</dbReference>
<evidence type="ECO:0000256" key="6">
    <source>
        <dbReference type="ARBA" id="ARBA00022960"/>
    </source>
</evidence>
<reference evidence="12 13" key="1">
    <citation type="submission" date="2020-02" db="EMBL/GenBank/DDBJ databases">
        <authorList>
            <person name="Chen W.-M."/>
        </authorList>
    </citation>
    <scope>NUCLEOTIDE SEQUENCE [LARGE SCALE GENOMIC DNA]</scope>
    <source>
        <strain evidence="12 13">KMS-5</strain>
    </source>
</reference>
<dbReference type="CDD" id="cd16913">
    <property type="entry name" value="YkuD_like"/>
    <property type="match status" value="1"/>
</dbReference>
<dbReference type="InterPro" id="IPR038063">
    <property type="entry name" value="Transpep_catalytic_dom"/>
</dbReference>
<evidence type="ECO:0000256" key="10">
    <source>
        <dbReference type="SAM" id="SignalP"/>
    </source>
</evidence>
<dbReference type="GO" id="GO:0071972">
    <property type="term" value="F:peptidoglycan L,D-transpeptidase activity"/>
    <property type="evidence" value="ECO:0007669"/>
    <property type="project" value="TreeGrafter"/>
</dbReference>
<dbReference type="GO" id="GO:0016757">
    <property type="term" value="F:glycosyltransferase activity"/>
    <property type="evidence" value="ECO:0007669"/>
    <property type="project" value="UniProtKB-KW"/>
</dbReference>
<protein>
    <submittedName>
        <fullName evidence="12">L,D-transpeptidase</fullName>
    </submittedName>
</protein>
<feature type="chain" id="PRO_5026833202" evidence="10">
    <location>
        <begin position="20"/>
        <end position="187"/>
    </location>
</feature>
<evidence type="ECO:0000256" key="3">
    <source>
        <dbReference type="ARBA" id="ARBA00022676"/>
    </source>
</evidence>
<keyword evidence="13" id="KW-1185">Reference proteome</keyword>
<keyword evidence="10" id="KW-0732">Signal</keyword>
<keyword evidence="6 9" id="KW-0133">Cell shape</keyword>
<evidence type="ECO:0000259" key="11">
    <source>
        <dbReference type="PROSITE" id="PS52029"/>
    </source>
</evidence>
<evidence type="ECO:0000256" key="2">
    <source>
        <dbReference type="ARBA" id="ARBA00005992"/>
    </source>
</evidence>
<sequence length="187" mass="20456">MIWLALAAVVAAHSPPADSAALPDLHRVEMKSVPRDHGKVTREVVDFQTTEAPGTLIISNADRTLHLVLGDGRAARYRISVGKDGFLWTGTVVVGRKAEWPEWRPPAEMRQRNPALPEHVPSGPYNPLGARAIYLYRGGGDTLYRIHGTNTAETVGGYETSGCFRLSNADVMELFEQVKVGTKVIVQ</sequence>
<proteinExistence type="inferred from homology"/>
<keyword evidence="3" id="KW-0328">Glycosyltransferase</keyword>
<dbReference type="FunFam" id="2.40.440.10:FF:000002">
    <property type="entry name" value="L,D-transpeptidase ErfK/SrfK"/>
    <property type="match status" value="1"/>
</dbReference>
<dbReference type="PANTHER" id="PTHR30582:SF24">
    <property type="entry name" value="L,D-TRANSPEPTIDASE ERFK_SRFK-RELATED"/>
    <property type="match status" value="1"/>
</dbReference>
<keyword evidence="7 9" id="KW-0573">Peptidoglycan synthesis</keyword>
<dbReference type="GO" id="GO:0018104">
    <property type="term" value="P:peptidoglycan-protein cross-linking"/>
    <property type="evidence" value="ECO:0007669"/>
    <property type="project" value="TreeGrafter"/>
</dbReference>
<comment type="similarity">
    <text evidence="2">Belongs to the YkuD family.</text>
</comment>
<evidence type="ECO:0000313" key="13">
    <source>
        <dbReference type="Proteomes" id="UP000477782"/>
    </source>
</evidence>
<keyword evidence="8 9" id="KW-0961">Cell wall biogenesis/degradation</keyword>